<evidence type="ECO:0000313" key="6">
    <source>
        <dbReference type="EMBL" id="MFC4336959.1"/>
    </source>
</evidence>
<evidence type="ECO:0000256" key="2">
    <source>
        <dbReference type="ARBA" id="ARBA00022670"/>
    </source>
</evidence>
<dbReference type="EMBL" id="JBHSDK010000026">
    <property type="protein sequence ID" value="MFC4336959.1"/>
    <property type="molecule type" value="Genomic_DNA"/>
</dbReference>
<dbReference type="Pfam" id="PF00877">
    <property type="entry name" value="NLPC_P60"/>
    <property type="match status" value="1"/>
</dbReference>
<name>A0ABV8U1H7_9ACTN</name>
<dbReference type="InterPro" id="IPR038765">
    <property type="entry name" value="Papain-like_cys_pep_sf"/>
</dbReference>
<evidence type="ECO:0000256" key="4">
    <source>
        <dbReference type="ARBA" id="ARBA00022807"/>
    </source>
</evidence>
<dbReference type="InterPro" id="IPR000064">
    <property type="entry name" value="NLP_P60_dom"/>
</dbReference>
<dbReference type="PROSITE" id="PS51935">
    <property type="entry name" value="NLPC_P60"/>
    <property type="match status" value="1"/>
</dbReference>
<gene>
    <name evidence="6" type="ORF">ACFPET_17285</name>
</gene>
<dbReference type="RefSeq" id="WP_380623422.1">
    <property type="nucleotide sequence ID" value="NZ_JBHSDK010000026.1"/>
</dbReference>
<evidence type="ECO:0000313" key="7">
    <source>
        <dbReference type="Proteomes" id="UP001595823"/>
    </source>
</evidence>
<proteinExistence type="inferred from homology"/>
<dbReference type="SUPFAM" id="SSF54001">
    <property type="entry name" value="Cysteine proteinases"/>
    <property type="match status" value="1"/>
</dbReference>
<organism evidence="6 7">
    <name type="scientific">Salininema proteolyticum</name>
    <dbReference type="NCBI Taxonomy" id="1607685"/>
    <lineage>
        <taxon>Bacteria</taxon>
        <taxon>Bacillati</taxon>
        <taxon>Actinomycetota</taxon>
        <taxon>Actinomycetes</taxon>
        <taxon>Glycomycetales</taxon>
        <taxon>Glycomycetaceae</taxon>
        <taxon>Salininema</taxon>
    </lineage>
</organism>
<keyword evidence="2" id="KW-0645">Protease</keyword>
<accession>A0ABV8U1H7</accession>
<feature type="domain" description="NlpC/P60" evidence="5">
    <location>
        <begin position="176"/>
        <end position="296"/>
    </location>
</feature>
<sequence>MPTTSYPPAAITVSSATLWSGPEAWTPADRLAVGVPAALKDWVASLSAEQRRDGEGRIVTQLLLGSTVHVLEQDENGVRISDPVMGVSGWLPADHVTSAMQADTEYQPHLVASTATAIRDEPGGDVIVPGVSLSTRLRVVGGTYRGWVPVQLPGPNRPGWVPERDLRPEPAETAPPKAASLEVSAIALQLVGIPYLKGGVSAYGLDAGAVVWLSYRQLGVPVPRFPTDSDDAGAAVAPEEAEAGDLAFAGERLGLVVSIDGEDGLHVVHAAPEAGEVSVEPLSEWGPEALRRPLAG</sequence>
<comment type="similarity">
    <text evidence="1">Belongs to the peptidase C40 family.</text>
</comment>
<keyword evidence="3" id="KW-0378">Hydrolase</keyword>
<reference evidence="7" key="1">
    <citation type="journal article" date="2019" name="Int. J. Syst. Evol. Microbiol.">
        <title>The Global Catalogue of Microorganisms (GCM) 10K type strain sequencing project: providing services to taxonomists for standard genome sequencing and annotation.</title>
        <authorList>
            <consortium name="The Broad Institute Genomics Platform"/>
            <consortium name="The Broad Institute Genome Sequencing Center for Infectious Disease"/>
            <person name="Wu L."/>
            <person name="Ma J."/>
        </authorList>
    </citation>
    <scope>NUCLEOTIDE SEQUENCE [LARGE SCALE GENOMIC DNA]</scope>
    <source>
        <strain evidence="7">IBRC-M 10908</strain>
    </source>
</reference>
<dbReference type="Proteomes" id="UP001595823">
    <property type="component" value="Unassembled WGS sequence"/>
</dbReference>
<comment type="caution">
    <text evidence="6">The sequence shown here is derived from an EMBL/GenBank/DDBJ whole genome shotgun (WGS) entry which is preliminary data.</text>
</comment>
<keyword evidence="7" id="KW-1185">Reference proteome</keyword>
<evidence type="ECO:0000256" key="3">
    <source>
        <dbReference type="ARBA" id="ARBA00022801"/>
    </source>
</evidence>
<dbReference type="Gene3D" id="3.90.1720.10">
    <property type="entry name" value="endopeptidase domain like (from Nostoc punctiforme)"/>
    <property type="match status" value="1"/>
</dbReference>
<evidence type="ECO:0000259" key="5">
    <source>
        <dbReference type="PROSITE" id="PS51935"/>
    </source>
</evidence>
<evidence type="ECO:0000256" key="1">
    <source>
        <dbReference type="ARBA" id="ARBA00007074"/>
    </source>
</evidence>
<keyword evidence="4" id="KW-0788">Thiol protease</keyword>
<protein>
    <submittedName>
        <fullName evidence="6">NlpC/P60 family protein</fullName>
    </submittedName>
</protein>